<keyword evidence="2" id="KW-1185">Reference proteome</keyword>
<comment type="caution">
    <text evidence="1">The sequence shown here is derived from an EMBL/GenBank/DDBJ whole genome shotgun (WGS) entry which is preliminary data.</text>
</comment>
<name>A0A3M7SFS8_BRAPC</name>
<reference evidence="1 2" key="1">
    <citation type="journal article" date="2018" name="Sci. Rep.">
        <title>Genomic signatures of local adaptation to the degree of environmental predictability in rotifers.</title>
        <authorList>
            <person name="Franch-Gras L."/>
            <person name="Hahn C."/>
            <person name="Garcia-Roger E.M."/>
            <person name="Carmona M.J."/>
            <person name="Serra M."/>
            <person name="Gomez A."/>
        </authorList>
    </citation>
    <scope>NUCLEOTIDE SEQUENCE [LARGE SCALE GENOMIC DNA]</scope>
    <source>
        <strain evidence="1">HYR1</strain>
    </source>
</reference>
<evidence type="ECO:0000313" key="1">
    <source>
        <dbReference type="EMBL" id="RNA34694.1"/>
    </source>
</evidence>
<accession>A0A3M7SFS8</accession>
<sequence>MVGYCLLEHFCFYDTIHLIVQNSLHSNLSFDVVVLHKNNEKLLIKPQPDQKKHFRVRDDVTNIKVPLKI</sequence>
<gene>
    <name evidence="1" type="ORF">BpHYR1_027093</name>
</gene>
<organism evidence="1 2">
    <name type="scientific">Brachionus plicatilis</name>
    <name type="common">Marine rotifer</name>
    <name type="synonym">Brachionus muelleri</name>
    <dbReference type="NCBI Taxonomy" id="10195"/>
    <lineage>
        <taxon>Eukaryota</taxon>
        <taxon>Metazoa</taxon>
        <taxon>Spiralia</taxon>
        <taxon>Gnathifera</taxon>
        <taxon>Rotifera</taxon>
        <taxon>Eurotatoria</taxon>
        <taxon>Monogononta</taxon>
        <taxon>Pseudotrocha</taxon>
        <taxon>Ploima</taxon>
        <taxon>Brachionidae</taxon>
        <taxon>Brachionus</taxon>
    </lineage>
</organism>
<evidence type="ECO:0000313" key="2">
    <source>
        <dbReference type="Proteomes" id="UP000276133"/>
    </source>
</evidence>
<dbReference type="Proteomes" id="UP000276133">
    <property type="component" value="Unassembled WGS sequence"/>
</dbReference>
<dbReference type="EMBL" id="REGN01001435">
    <property type="protein sequence ID" value="RNA34694.1"/>
    <property type="molecule type" value="Genomic_DNA"/>
</dbReference>
<protein>
    <submittedName>
        <fullName evidence="1">Uncharacterized protein</fullName>
    </submittedName>
</protein>
<dbReference type="AlphaFoldDB" id="A0A3M7SFS8"/>
<proteinExistence type="predicted"/>